<dbReference type="HOGENOM" id="CLU_2856569_0_0_1"/>
<feature type="region of interest" description="Disordered" evidence="1">
    <location>
        <begin position="1"/>
        <end position="65"/>
    </location>
</feature>
<evidence type="ECO:0000313" key="2">
    <source>
        <dbReference type="EnsemblPlants" id="ORGLA02G0037300.1"/>
    </source>
</evidence>
<dbReference type="AlphaFoldDB" id="I1NXB7"/>
<proteinExistence type="predicted"/>
<keyword evidence="3" id="KW-1185">Reference proteome</keyword>
<reference evidence="2 3" key="2">
    <citation type="submission" date="2018-04" db="EMBL/GenBank/DDBJ databases">
        <title>OglaRS2 (Oryza glaberrima Reference Sequence Version 2).</title>
        <authorList>
            <person name="Zhang J."/>
            <person name="Kudrna D."/>
            <person name="Lee S."/>
            <person name="Talag J."/>
            <person name="Rajasekar S."/>
            <person name="Wing R.A."/>
        </authorList>
    </citation>
    <scope>NUCLEOTIDE SEQUENCE [LARGE SCALE GENOMIC DNA]</scope>
    <source>
        <strain evidence="2 3">cv. IRGC 96717</strain>
    </source>
</reference>
<feature type="compositionally biased region" description="Polar residues" evidence="1">
    <location>
        <begin position="7"/>
        <end position="18"/>
    </location>
</feature>
<protein>
    <submittedName>
        <fullName evidence="2">Uncharacterized protein</fullName>
    </submittedName>
</protein>
<dbReference type="Proteomes" id="UP000007306">
    <property type="component" value="Chromosome 2"/>
</dbReference>
<name>I1NXB7_ORYGL</name>
<accession>I1NXB7</accession>
<dbReference type="EnsemblPlants" id="ORGLA02G0037300.1">
    <property type="protein sequence ID" value="ORGLA02G0037300.1"/>
    <property type="gene ID" value="ORGLA02G0037300"/>
</dbReference>
<reference evidence="2" key="1">
    <citation type="submission" date="2015-06" db="UniProtKB">
        <authorList>
            <consortium name="EnsemblPlants"/>
        </authorList>
    </citation>
    <scope>IDENTIFICATION</scope>
</reference>
<evidence type="ECO:0000313" key="3">
    <source>
        <dbReference type="Proteomes" id="UP000007306"/>
    </source>
</evidence>
<evidence type="ECO:0000256" key="1">
    <source>
        <dbReference type="SAM" id="MobiDB-lite"/>
    </source>
</evidence>
<feature type="compositionally biased region" description="Polar residues" evidence="1">
    <location>
        <begin position="50"/>
        <end position="59"/>
    </location>
</feature>
<dbReference type="Gramene" id="ORGLA02G0037300.1">
    <property type="protein sequence ID" value="ORGLA02G0037300.1"/>
    <property type="gene ID" value="ORGLA02G0037300"/>
</dbReference>
<organism evidence="2 3">
    <name type="scientific">Oryza glaberrima</name>
    <name type="common">African rice</name>
    <dbReference type="NCBI Taxonomy" id="4538"/>
    <lineage>
        <taxon>Eukaryota</taxon>
        <taxon>Viridiplantae</taxon>
        <taxon>Streptophyta</taxon>
        <taxon>Embryophyta</taxon>
        <taxon>Tracheophyta</taxon>
        <taxon>Spermatophyta</taxon>
        <taxon>Magnoliopsida</taxon>
        <taxon>Liliopsida</taxon>
        <taxon>Poales</taxon>
        <taxon>Poaceae</taxon>
        <taxon>BOP clade</taxon>
        <taxon>Oryzoideae</taxon>
        <taxon>Oryzeae</taxon>
        <taxon>Oryzinae</taxon>
        <taxon>Oryza</taxon>
    </lineage>
</organism>
<sequence length="65" mass="6918">KRAKPGSLTSAAGDSTPQAILDGSDETNFDKTAPTRKIFSSGVGEKRARLSTTHCTQQVIPEEEV</sequence>